<evidence type="ECO:0000256" key="1">
    <source>
        <dbReference type="ARBA" id="ARBA00004418"/>
    </source>
</evidence>
<gene>
    <name evidence="12" type="primary">cytcB</name>
    <name evidence="13" type="ORF">CW360_15010</name>
    <name evidence="12" type="ORF">GCM10007363_04780</name>
</gene>
<dbReference type="GO" id="GO:0009055">
    <property type="term" value="F:electron transfer activity"/>
    <property type="evidence" value="ECO:0007669"/>
    <property type="project" value="InterPro"/>
</dbReference>
<evidence type="ECO:0000256" key="4">
    <source>
        <dbReference type="ARBA" id="ARBA00022723"/>
    </source>
</evidence>
<dbReference type="GO" id="GO:0005506">
    <property type="term" value="F:iron ion binding"/>
    <property type="evidence" value="ECO:0007669"/>
    <property type="project" value="InterPro"/>
</dbReference>
<dbReference type="RefSeq" id="WP_093985883.1">
    <property type="nucleotide sequence ID" value="NZ_BMDE01000001.1"/>
</dbReference>
<organism evidence="13 14">
    <name type="scientific">Pseudomonas fluvialis</name>
    <dbReference type="NCBI Taxonomy" id="1793966"/>
    <lineage>
        <taxon>Bacteria</taxon>
        <taxon>Pseudomonadati</taxon>
        <taxon>Pseudomonadota</taxon>
        <taxon>Gammaproteobacteria</taxon>
        <taxon>Pseudomonadales</taxon>
        <taxon>Pseudomonadaceae</taxon>
        <taxon>Pseudomonas</taxon>
    </lineage>
</organism>
<evidence type="ECO:0000256" key="6">
    <source>
        <dbReference type="ARBA" id="ARBA00022982"/>
    </source>
</evidence>
<feature type="binding site" description="axial binding residue" evidence="9">
    <location>
        <position position="93"/>
    </location>
    <ligand>
        <name>heme c</name>
        <dbReference type="ChEBI" id="CHEBI:61717"/>
        <label>1</label>
    </ligand>
    <ligandPart>
        <name>Fe</name>
        <dbReference type="ChEBI" id="CHEBI:18248"/>
    </ligandPart>
</feature>
<dbReference type="Gene3D" id="1.10.760.10">
    <property type="entry name" value="Cytochrome c-like domain"/>
    <property type="match status" value="2"/>
</dbReference>
<dbReference type="InterPro" id="IPR036909">
    <property type="entry name" value="Cyt_c-like_dom_sf"/>
</dbReference>
<evidence type="ECO:0000256" key="9">
    <source>
        <dbReference type="PIRSR" id="PIRSR000005-2"/>
    </source>
</evidence>
<keyword evidence="5" id="KW-0574">Periplasm</keyword>
<evidence type="ECO:0000256" key="10">
    <source>
        <dbReference type="SAM" id="SignalP"/>
    </source>
</evidence>
<feature type="binding site" description="covalent" evidence="8">
    <location>
        <position position="53"/>
    </location>
    <ligand>
        <name>heme c</name>
        <dbReference type="ChEBI" id="CHEBI:61717"/>
        <label>1</label>
    </ligand>
</feature>
<evidence type="ECO:0000259" key="11">
    <source>
        <dbReference type="PROSITE" id="PS51007"/>
    </source>
</evidence>
<feature type="binding site" description="covalent" evidence="8">
    <location>
        <position position="140"/>
    </location>
    <ligand>
        <name>heme c</name>
        <dbReference type="ChEBI" id="CHEBI:61717"/>
        <label>2</label>
    </ligand>
</feature>
<dbReference type="InterPro" id="IPR024167">
    <property type="entry name" value="Cytochrome_c4-like"/>
</dbReference>
<dbReference type="EMBL" id="PIYS01000029">
    <property type="protein sequence ID" value="PKF70091.1"/>
    <property type="molecule type" value="Genomic_DNA"/>
</dbReference>
<keyword evidence="6" id="KW-0249">Electron transport</keyword>
<keyword evidence="2" id="KW-0813">Transport</keyword>
<evidence type="ECO:0000256" key="8">
    <source>
        <dbReference type="PIRSR" id="PIRSR000005-1"/>
    </source>
</evidence>
<dbReference type="PROSITE" id="PS51007">
    <property type="entry name" value="CYTC"/>
    <property type="match status" value="2"/>
</dbReference>
<protein>
    <submittedName>
        <fullName evidence="13">Cytochrome biogenesis protein ResB</fullName>
    </submittedName>
    <submittedName>
        <fullName evidence="12">Cytochrome c</fullName>
    </submittedName>
</protein>
<feature type="chain" id="PRO_5014111028" evidence="10">
    <location>
        <begin position="19"/>
        <end position="208"/>
    </location>
</feature>
<feature type="binding site" description="axial binding residue" evidence="9">
    <location>
        <position position="144"/>
    </location>
    <ligand>
        <name>heme c</name>
        <dbReference type="ChEBI" id="CHEBI:61717"/>
        <label>2</label>
    </ligand>
    <ligandPart>
        <name>Fe</name>
        <dbReference type="ChEBI" id="CHEBI:18248"/>
    </ligandPart>
</feature>
<accession>A0A2I0CLS8</accession>
<evidence type="ECO:0000313" key="14">
    <source>
        <dbReference type="Proteomes" id="UP000242861"/>
    </source>
</evidence>
<feature type="binding site" description="covalent" evidence="8">
    <location>
        <position position="143"/>
    </location>
    <ligand>
        <name>heme c</name>
        <dbReference type="ChEBI" id="CHEBI:61717"/>
        <label>2</label>
    </ligand>
</feature>
<dbReference type="PIRSF" id="PIRSF000005">
    <property type="entry name" value="Cytochrome_c4"/>
    <property type="match status" value="1"/>
</dbReference>
<keyword evidence="10" id="KW-0732">Signal</keyword>
<dbReference type="Pfam" id="PF00034">
    <property type="entry name" value="Cytochrom_C"/>
    <property type="match status" value="1"/>
</dbReference>
<dbReference type="EMBL" id="BMDE01000001">
    <property type="protein sequence ID" value="GGH89499.1"/>
    <property type="molecule type" value="Genomic_DNA"/>
</dbReference>
<evidence type="ECO:0000256" key="2">
    <source>
        <dbReference type="ARBA" id="ARBA00022448"/>
    </source>
</evidence>
<sequence>MRVIVIALLGCLTGSVMASEEALERFNRITADPQLREQAYASGAERVRFCSYCHGETGNSKRAYIPNLAQQSPIYLFNAFEKFANGQRSDFVMSKLAKTLTLEERVDIAVYFSQQQVKAPKEPVDPALLQQGQAMFSRICVACHGAQGEGQESMPRLAGQPAEYVRKALTRFRDKDPSRAGSVMLTIAEKFTDQEINALASFLQQLEP</sequence>
<dbReference type="Proteomes" id="UP000655550">
    <property type="component" value="Unassembled WGS sequence"/>
</dbReference>
<dbReference type="GO" id="GO:0042597">
    <property type="term" value="C:periplasmic space"/>
    <property type="evidence" value="ECO:0007669"/>
    <property type="project" value="UniProtKB-SubCell"/>
</dbReference>
<dbReference type="PANTHER" id="PTHR33751">
    <property type="entry name" value="CBB3-TYPE CYTOCHROME C OXIDASE SUBUNIT FIXP"/>
    <property type="match status" value="1"/>
</dbReference>
<evidence type="ECO:0000313" key="13">
    <source>
        <dbReference type="EMBL" id="PKF70091.1"/>
    </source>
</evidence>
<dbReference type="InterPro" id="IPR050597">
    <property type="entry name" value="Cytochrome_c_Oxidase_Subunit"/>
</dbReference>
<evidence type="ECO:0000256" key="3">
    <source>
        <dbReference type="ARBA" id="ARBA00022617"/>
    </source>
</evidence>
<feature type="binding site" description="axial binding residue" evidence="9">
    <location>
        <position position="54"/>
    </location>
    <ligand>
        <name>heme c</name>
        <dbReference type="ChEBI" id="CHEBI:61717"/>
        <label>1</label>
    </ligand>
    <ligandPart>
        <name>Fe</name>
        <dbReference type="ChEBI" id="CHEBI:18248"/>
    </ligandPart>
</feature>
<reference evidence="15" key="4">
    <citation type="journal article" date="2019" name="Int. J. Syst. Evol. Microbiol.">
        <title>The Global Catalogue of Microorganisms (GCM) 10K type strain sequencing project: providing services to taxonomists for standard genome sequencing and annotation.</title>
        <authorList>
            <consortium name="The Broad Institute Genomics Platform"/>
            <consortium name="The Broad Institute Genome Sequencing Center for Infectious Disease"/>
            <person name="Wu L."/>
            <person name="Ma J."/>
        </authorList>
    </citation>
    <scope>NUCLEOTIDE SEQUENCE [LARGE SCALE GENOMIC DNA]</scope>
    <source>
        <strain evidence="15">CCM 8778</strain>
    </source>
</reference>
<feature type="binding site" description="axial binding residue" evidence="9">
    <location>
        <position position="184"/>
    </location>
    <ligand>
        <name>heme c</name>
        <dbReference type="ChEBI" id="CHEBI:61717"/>
        <label>2</label>
    </ligand>
    <ligandPart>
        <name>Fe</name>
        <dbReference type="ChEBI" id="CHEBI:18248"/>
    </ligandPart>
</feature>
<feature type="domain" description="Cytochrome c" evidence="11">
    <location>
        <begin position="31"/>
        <end position="116"/>
    </location>
</feature>
<name>A0A2I0CLS8_9PSED</name>
<comment type="caution">
    <text evidence="13">The sequence shown here is derived from an EMBL/GenBank/DDBJ whole genome shotgun (WGS) entry which is preliminary data.</text>
</comment>
<evidence type="ECO:0000256" key="7">
    <source>
        <dbReference type="ARBA" id="ARBA00023004"/>
    </source>
</evidence>
<feature type="signal peptide" evidence="10">
    <location>
        <begin position="1"/>
        <end position="18"/>
    </location>
</feature>
<evidence type="ECO:0000256" key="5">
    <source>
        <dbReference type="ARBA" id="ARBA00022764"/>
    </source>
</evidence>
<dbReference type="PANTHER" id="PTHR33751:SF9">
    <property type="entry name" value="CYTOCHROME C4"/>
    <property type="match status" value="1"/>
</dbReference>
<comment type="PTM">
    <text evidence="8">Binds 2 heme c groups covalently per subunit.</text>
</comment>
<keyword evidence="15" id="KW-1185">Reference proteome</keyword>
<dbReference type="AlphaFoldDB" id="A0A2I0CLS8"/>
<comment type="subcellular location">
    <subcellularLocation>
        <location evidence="1">Periplasm</location>
    </subcellularLocation>
</comment>
<reference evidence="12" key="5">
    <citation type="submission" date="2024-05" db="EMBL/GenBank/DDBJ databases">
        <authorList>
            <person name="Sun Q."/>
            <person name="Sedlacek I."/>
        </authorList>
    </citation>
    <scope>NUCLEOTIDE SEQUENCE</scope>
    <source>
        <strain evidence="12">CCM 8778</strain>
    </source>
</reference>
<proteinExistence type="predicted"/>
<keyword evidence="7 9" id="KW-0408">Iron</keyword>
<feature type="binding site" description="covalent" evidence="8">
    <location>
        <position position="50"/>
    </location>
    <ligand>
        <name>heme c</name>
        <dbReference type="ChEBI" id="CHEBI:61717"/>
        <label>1</label>
    </ligand>
</feature>
<dbReference type="GO" id="GO:0020037">
    <property type="term" value="F:heme binding"/>
    <property type="evidence" value="ECO:0007669"/>
    <property type="project" value="InterPro"/>
</dbReference>
<reference evidence="14" key="2">
    <citation type="submission" date="2017-12" db="EMBL/GenBank/DDBJ databases">
        <authorList>
            <person name="Yu X.-Y."/>
        </authorList>
    </citation>
    <scope>NUCLEOTIDE SEQUENCE [LARGE SCALE GENOMIC DNA]</scope>
    <source>
        <strain evidence="14">ZYSR67-Z</strain>
    </source>
</reference>
<dbReference type="Proteomes" id="UP000242861">
    <property type="component" value="Unassembled WGS sequence"/>
</dbReference>
<evidence type="ECO:0000313" key="15">
    <source>
        <dbReference type="Proteomes" id="UP000655550"/>
    </source>
</evidence>
<reference evidence="13" key="3">
    <citation type="submission" date="2017-12" db="EMBL/GenBank/DDBJ databases">
        <authorList>
            <person name="Hurst M.R.H."/>
        </authorList>
    </citation>
    <scope>NUCLEOTIDE SEQUENCE [LARGE SCALE GENOMIC DNA]</scope>
    <source>
        <strain evidence="13">ZYSR67-Z</strain>
    </source>
</reference>
<feature type="domain" description="Cytochrome c" evidence="11">
    <location>
        <begin position="127"/>
        <end position="207"/>
    </location>
</feature>
<dbReference type="SUPFAM" id="SSF46626">
    <property type="entry name" value="Cytochrome c"/>
    <property type="match status" value="2"/>
</dbReference>
<keyword evidence="4 9" id="KW-0479">Metal-binding</keyword>
<reference evidence="12" key="1">
    <citation type="journal article" date="2014" name="Int. J. Syst. Evol. Microbiol.">
        <title>Complete genome of a new Firmicutes species belonging to the dominant human colonic microbiota ('Ruminococcus bicirculans') reveals two chromosomes and a selective capacity to utilize plant glucans.</title>
        <authorList>
            <consortium name="NISC Comparative Sequencing Program"/>
            <person name="Wegmann U."/>
            <person name="Louis P."/>
            <person name="Goesmann A."/>
            <person name="Henrissat B."/>
            <person name="Duncan S.H."/>
            <person name="Flint H.J."/>
        </authorList>
    </citation>
    <scope>NUCLEOTIDE SEQUENCE</scope>
    <source>
        <strain evidence="12">CCM 8778</strain>
    </source>
</reference>
<dbReference type="InterPro" id="IPR009056">
    <property type="entry name" value="Cyt_c-like_dom"/>
</dbReference>
<keyword evidence="3 8" id="KW-0349">Heme</keyword>
<evidence type="ECO:0000313" key="12">
    <source>
        <dbReference type="EMBL" id="GGH89499.1"/>
    </source>
</evidence>